<dbReference type="GeneID" id="97547986"/>
<proteinExistence type="predicted"/>
<evidence type="ECO:0000313" key="1">
    <source>
        <dbReference type="EMBL" id="PWR72147.1"/>
    </source>
</evidence>
<name>A0A2V2N7E7_9EURY</name>
<protein>
    <submittedName>
        <fullName evidence="1">Uncharacterized protein</fullName>
    </submittedName>
</protein>
<gene>
    <name evidence="1" type="ORF">DK846_09155</name>
</gene>
<reference evidence="1 2" key="1">
    <citation type="submission" date="2018-05" db="EMBL/GenBank/DDBJ databases">
        <title>Draft genome of Methanospirillum lacunae Ki8-1.</title>
        <authorList>
            <person name="Dueholm M.S."/>
            <person name="Nielsen P.H."/>
            <person name="Bakmann L.F."/>
            <person name="Otzen D.E."/>
        </authorList>
    </citation>
    <scope>NUCLEOTIDE SEQUENCE [LARGE SCALE GENOMIC DNA]</scope>
    <source>
        <strain evidence="1 2">Ki8-1</strain>
    </source>
</reference>
<comment type="caution">
    <text evidence="1">The sequence shown here is derived from an EMBL/GenBank/DDBJ whole genome shotgun (WGS) entry which is preliminary data.</text>
</comment>
<dbReference type="RefSeq" id="WP_109968636.1">
    <property type="nucleotide sequence ID" value="NZ_CP176093.1"/>
</dbReference>
<organism evidence="1 2">
    <name type="scientific">Methanospirillum lacunae</name>
    <dbReference type="NCBI Taxonomy" id="668570"/>
    <lineage>
        <taxon>Archaea</taxon>
        <taxon>Methanobacteriati</taxon>
        <taxon>Methanobacteriota</taxon>
        <taxon>Stenosarchaea group</taxon>
        <taxon>Methanomicrobia</taxon>
        <taxon>Methanomicrobiales</taxon>
        <taxon>Methanospirillaceae</taxon>
        <taxon>Methanospirillum</taxon>
    </lineage>
</organism>
<evidence type="ECO:0000313" key="2">
    <source>
        <dbReference type="Proteomes" id="UP000245657"/>
    </source>
</evidence>
<dbReference type="Proteomes" id="UP000245657">
    <property type="component" value="Unassembled WGS sequence"/>
</dbReference>
<dbReference type="AlphaFoldDB" id="A0A2V2N7E7"/>
<keyword evidence="2" id="KW-1185">Reference proteome</keyword>
<dbReference type="EMBL" id="QGMY01000007">
    <property type="protein sequence ID" value="PWR72147.1"/>
    <property type="molecule type" value="Genomic_DNA"/>
</dbReference>
<accession>A0A2V2N7E7</accession>
<sequence length="314" mass="33929">MIVSDNSPSGTAKQFVHGCWQHRPMKPSSFCCLIFLVLSSGILDTADADRLPSTVPEIQEMTIESQIEANGPLDDSTKMDWITVKNGSTTDTTIGKGELISSAVYRESLLSNGGLFDGVKNTGFDSSDQRDSSFNLESEKVMTYSGTDGSHLVGNDYLLLDVNGNYTSNSTDSVMCVFSDEDYLIPNPAFSDYVEAQGSLINFNSGEVSTKSQVRAVGSRISTSAGLSYQIEVSPDISLGEESAEGIVKTRFAGIINEARDKKTTTSSKSKSKNPYANDWNKTAATNTWKDETDVAGDISLLQKSFGYKSGLKL</sequence>